<comment type="caution">
    <text evidence="5">The sequence shown here is derived from an EMBL/GenBank/DDBJ whole genome shotgun (WGS) entry which is preliminary data.</text>
</comment>
<keyword evidence="6" id="KW-1185">Reference proteome</keyword>
<proteinExistence type="predicted"/>
<accession>F1Z3R4</accession>
<evidence type="ECO:0000256" key="1">
    <source>
        <dbReference type="ARBA" id="ARBA00004442"/>
    </source>
</evidence>
<dbReference type="eggNOG" id="COG4771">
    <property type="taxonomic scope" value="Bacteria"/>
</dbReference>
<dbReference type="Gene3D" id="2.40.170.20">
    <property type="entry name" value="TonB-dependent receptor, beta-barrel domain"/>
    <property type="match status" value="1"/>
</dbReference>
<gene>
    <name evidence="5" type="ORF">Y88_1843</name>
</gene>
<dbReference type="AlphaFoldDB" id="F1Z3R4"/>
<dbReference type="PANTHER" id="PTHR40980:SF4">
    <property type="entry name" value="TONB-DEPENDENT RECEPTOR-LIKE BETA-BARREL DOMAIN-CONTAINING PROTEIN"/>
    <property type="match status" value="1"/>
</dbReference>
<sequence length="387" mass="43175">MNAQNWRADNNYATWTLFQQHPEYFTADTVGNLQRRYLNDHRIRETVAAGYLEAQAQINRLKFDIGLRYEGTREGALVAQPHSAQEMAATGLTAGTVDYVNYQYNYGRQLWKTGSYGDWFLSGGVKYDLNRHLVAQFAFSQAILRPDYGNLGGAISINESSQTVTVPNPLLKPEHSTKYYLSLQYYLEPSGIVAASAYRLDVKDMQVTGISVGPESVGYGPNDYAGYTYVSTINQPGVSTTNGVTLEYDQQMTFLPGVLKGLGLRGSFNWVDPDSVRVNLPIYSANWGVRYGRGPIDVQLTGNFQSSYRTSALSNTPTTPANGILYHADRTLWNVSATYKISKTFAFQIAGRNIFNAPDIVYSNVRSRVQLYSVYGSMWNVALKATF</sequence>
<dbReference type="HOGENOM" id="CLU_713370_0_0_5"/>
<evidence type="ECO:0000256" key="3">
    <source>
        <dbReference type="ARBA" id="ARBA00023237"/>
    </source>
</evidence>
<dbReference type="InterPro" id="IPR000531">
    <property type="entry name" value="Beta-barrel_TonB"/>
</dbReference>
<evidence type="ECO:0000259" key="4">
    <source>
        <dbReference type="Pfam" id="PF00593"/>
    </source>
</evidence>
<evidence type="ECO:0000256" key="2">
    <source>
        <dbReference type="ARBA" id="ARBA00023136"/>
    </source>
</evidence>
<reference evidence="5 6" key="1">
    <citation type="journal article" date="2012" name="J. Bacteriol.">
        <title>Draft Genome Sequence of Novosphingobium nitrogenifigens Y88T.</title>
        <authorList>
            <person name="Strabala T.J."/>
            <person name="Macdonald L."/>
            <person name="Liu V."/>
            <person name="Smit A.M."/>
        </authorList>
    </citation>
    <scope>NUCLEOTIDE SEQUENCE [LARGE SCALE GENOMIC DNA]</scope>
    <source>
        <strain evidence="5 6">DSM 19370</strain>
    </source>
</reference>
<dbReference type="Proteomes" id="UP000004728">
    <property type="component" value="Unassembled WGS sequence"/>
</dbReference>
<protein>
    <submittedName>
        <fullName evidence="5">TonB-dependent receptor</fullName>
    </submittedName>
</protein>
<dbReference type="EMBL" id="AEWJ01000013">
    <property type="protein sequence ID" value="EGD60762.1"/>
    <property type="molecule type" value="Genomic_DNA"/>
</dbReference>
<keyword evidence="3" id="KW-0998">Cell outer membrane</keyword>
<evidence type="ECO:0000313" key="5">
    <source>
        <dbReference type="EMBL" id="EGD60762.1"/>
    </source>
</evidence>
<dbReference type="InParanoid" id="F1Z3R4"/>
<comment type="subcellular location">
    <subcellularLocation>
        <location evidence="1">Cell outer membrane</location>
    </subcellularLocation>
</comment>
<dbReference type="STRING" id="983920.Y88_1843"/>
<dbReference type="GO" id="GO:0009279">
    <property type="term" value="C:cell outer membrane"/>
    <property type="evidence" value="ECO:0007669"/>
    <property type="project" value="UniProtKB-SubCell"/>
</dbReference>
<dbReference type="Pfam" id="PF00593">
    <property type="entry name" value="TonB_dep_Rec_b-barrel"/>
    <property type="match status" value="1"/>
</dbReference>
<feature type="domain" description="TonB-dependent receptor-like beta-barrel" evidence="4">
    <location>
        <begin position="15"/>
        <end position="354"/>
    </location>
</feature>
<name>F1Z3R4_9SPHN</name>
<dbReference type="SUPFAM" id="SSF56935">
    <property type="entry name" value="Porins"/>
    <property type="match status" value="1"/>
</dbReference>
<keyword evidence="2" id="KW-0472">Membrane</keyword>
<keyword evidence="5" id="KW-0675">Receptor</keyword>
<dbReference type="PANTHER" id="PTHR40980">
    <property type="entry name" value="PLUG DOMAIN-CONTAINING PROTEIN"/>
    <property type="match status" value="1"/>
</dbReference>
<evidence type="ECO:0000313" key="6">
    <source>
        <dbReference type="Proteomes" id="UP000004728"/>
    </source>
</evidence>
<dbReference type="InterPro" id="IPR036942">
    <property type="entry name" value="Beta-barrel_TonB_sf"/>
</dbReference>
<organism evidence="5 6">
    <name type="scientific">Novosphingobium nitrogenifigens DSM 19370</name>
    <dbReference type="NCBI Taxonomy" id="983920"/>
    <lineage>
        <taxon>Bacteria</taxon>
        <taxon>Pseudomonadati</taxon>
        <taxon>Pseudomonadota</taxon>
        <taxon>Alphaproteobacteria</taxon>
        <taxon>Sphingomonadales</taxon>
        <taxon>Sphingomonadaceae</taxon>
        <taxon>Novosphingobium</taxon>
    </lineage>
</organism>